<comment type="caution">
    <text evidence="1">The sequence shown here is derived from an EMBL/GenBank/DDBJ whole genome shotgun (WGS) entry which is preliminary data.</text>
</comment>
<gene>
    <name evidence="1" type="ORF">BpHYR1_044585</name>
</gene>
<name>A0A3M7SD14_BRAPC</name>
<proteinExistence type="predicted"/>
<dbReference type="Proteomes" id="UP000276133">
    <property type="component" value="Unassembled WGS sequence"/>
</dbReference>
<feature type="non-terminal residue" evidence="1">
    <location>
        <position position="65"/>
    </location>
</feature>
<protein>
    <submittedName>
        <fullName evidence="1">Uncharacterized protein</fullName>
    </submittedName>
</protein>
<accession>A0A3M7SD14</accession>
<dbReference type="EMBL" id="REGN01001622">
    <property type="protein sequence ID" value="RNA33547.1"/>
    <property type="molecule type" value="Genomic_DNA"/>
</dbReference>
<keyword evidence="2" id="KW-1185">Reference proteome</keyword>
<evidence type="ECO:0000313" key="2">
    <source>
        <dbReference type="Proteomes" id="UP000276133"/>
    </source>
</evidence>
<evidence type="ECO:0000313" key="1">
    <source>
        <dbReference type="EMBL" id="RNA33547.1"/>
    </source>
</evidence>
<reference evidence="1 2" key="1">
    <citation type="journal article" date="2018" name="Sci. Rep.">
        <title>Genomic signatures of local adaptation to the degree of environmental predictability in rotifers.</title>
        <authorList>
            <person name="Franch-Gras L."/>
            <person name="Hahn C."/>
            <person name="Garcia-Roger E.M."/>
            <person name="Carmona M.J."/>
            <person name="Serra M."/>
            <person name="Gomez A."/>
        </authorList>
    </citation>
    <scope>NUCLEOTIDE SEQUENCE [LARGE SCALE GENOMIC DNA]</scope>
    <source>
        <strain evidence="1">HYR1</strain>
    </source>
</reference>
<dbReference type="AlphaFoldDB" id="A0A3M7SD14"/>
<organism evidence="1 2">
    <name type="scientific">Brachionus plicatilis</name>
    <name type="common">Marine rotifer</name>
    <name type="synonym">Brachionus muelleri</name>
    <dbReference type="NCBI Taxonomy" id="10195"/>
    <lineage>
        <taxon>Eukaryota</taxon>
        <taxon>Metazoa</taxon>
        <taxon>Spiralia</taxon>
        <taxon>Gnathifera</taxon>
        <taxon>Rotifera</taxon>
        <taxon>Eurotatoria</taxon>
        <taxon>Monogononta</taxon>
        <taxon>Pseudotrocha</taxon>
        <taxon>Ploima</taxon>
        <taxon>Brachionidae</taxon>
        <taxon>Brachionus</taxon>
    </lineage>
</organism>
<sequence>MGLTFYKQSHDCPRRSLHVHTNSCFTKSEEKEIIKSCLSMLQKDLDAICQWIEVWRMGLCANKCK</sequence>